<dbReference type="EMBL" id="DS989726">
    <property type="protein sequence ID" value="EEA04901.1"/>
    <property type="molecule type" value="Genomic_DNA"/>
</dbReference>
<keyword evidence="8 10" id="KW-0804">Transcription</keyword>
<dbReference type="GO" id="GO:0008270">
    <property type="term" value="F:zinc ion binding"/>
    <property type="evidence" value="ECO:0007669"/>
    <property type="project" value="UniProtKB-KW"/>
</dbReference>
<dbReference type="GO" id="GO:0008023">
    <property type="term" value="C:transcription elongation factor complex"/>
    <property type="evidence" value="ECO:0007669"/>
    <property type="project" value="TreeGrafter"/>
</dbReference>
<evidence type="ECO:0000256" key="10">
    <source>
        <dbReference type="RuleBase" id="RU364033"/>
    </source>
</evidence>
<dbReference type="VEuPathDB" id="CryptoDB:CMU_039700"/>
<dbReference type="RefSeq" id="XP_002139250.1">
    <property type="nucleotide sequence ID" value="XM_002139214.1"/>
</dbReference>
<dbReference type="Proteomes" id="UP000001460">
    <property type="component" value="Unassembled WGS sequence"/>
</dbReference>
<dbReference type="PANTHER" id="PTHR20934">
    <property type="entry name" value="TRANSCRIPTION ELONGATION FACTOR 1 HOMOLOG"/>
    <property type="match status" value="1"/>
</dbReference>
<dbReference type="FunFam" id="2.20.25.190:FF:000001">
    <property type="entry name" value="Transcription elongation factor 1 homolog"/>
    <property type="match status" value="1"/>
</dbReference>
<comment type="function">
    <text evidence="1 10">Transcription elongation factor implicated in the maintenance of proper chromatin structure in actively transcribed regions.</text>
</comment>
<evidence type="ECO:0000256" key="3">
    <source>
        <dbReference type="ARBA" id="ARBA00009730"/>
    </source>
</evidence>
<reference evidence="11" key="1">
    <citation type="submission" date="2008-06" db="EMBL/GenBank/DDBJ databases">
        <authorList>
            <person name="Lorenzi H."/>
            <person name="Inman J."/>
            <person name="Miller J."/>
            <person name="Schobel S."/>
            <person name="Amedeo P."/>
            <person name="Caler E.V."/>
            <person name="da Silva J."/>
        </authorList>
    </citation>
    <scope>NUCLEOTIDE SEQUENCE [LARGE SCALE GENOMIC DNA]</scope>
    <source>
        <strain evidence="11">RN66</strain>
    </source>
</reference>
<gene>
    <name evidence="11" type="ORF">CMU_039700</name>
</gene>
<evidence type="ECO:0000256" key="8">
    <source>
        <dbReference type="ARBA" id="ARBA00023163"/>
    </source>
</evidence>
<evidence type="ECO:0000313" key="12">
    <source>
        <dbReference type="Proteomes" id="UP000001460"/>
    </source>
</evidence>
<dbReference type="GO" id="GO:0006368">
    <property type="term" value="P:transcription elongation by RNA polymerase II"/>
    <property type="evidence" value="ECO:0007669"/>
    <property type="project" value="TreeGrafter"/>
</dbReference>
<keyword evidence="7 10" id="KW-0805">Transcription regulation</keyword>
<comment type="similarity">
    <text evidence="3 10">Belongs to the ELOF1 family.</text>
</comment>
<keyword evidence="9 10" id="KW-0539">Nucleus</keyword>
<dbReference type="Gene3D" id="2.20.25.190">
    <property type="match status" value="1"/>
</dbReference>
<proteinExistence type="inferred from homology"/>
<keyword evidence="12" id="KW-1185">Reference proteome</keyword>
<dbReference type="OrthoDB" id="445983at2759"/>
<evidence type="ECO:0000256" key="4">
    <source>
        <dbReference type="ARBA" id="ARBA00022723"/>
    </source>
</evidence>
<evidence type="ECO:0000256" key="1">
    <source>
        <dbReference type="ARBA" id="ARBA00003357"/>
    </source>
</evidence>
<dbReference type="SUPFAM" id="SSF57783">
    <property type="entry name" value="Zinc beta-ribbon"/>
    <property type="match status" value="1"/>
</dbReference>
<evidence type="ECO:0000256" key="9">
    <source>
        <dbReference type="ARBA" id="ARBA00023242"/>
    </source>
</evidence>
<organism evidence="11 12">
    <name type="scientific">Cryptosporidium muris (strain RN66)</name>
    <dbReference type="NCBI Taxonomy" id="441375"/>
    <lineage>
        <taxon>Eukaryota</taxon>
        <taxon>Sar</taxon>
        <taxon>Alveolata</taxon>
        <taxon>Apicomplexa</taxon>
        <taxon>Conoidasida</taxon>
        <taxon>Coccidia</taxon>
        <taxon>Eucoccidiorida</taxon>
        <taxon>Eimeriorina</taxon>
        <taxon>Cryptosporidiidae</taxon>
        <taxon>Cryptosporidium</taxon>
    </lineage>
</organism>
<evidence type="ECO:0000313" key="11">
    <source>
        <dbReference type="EMBL" id="EEA04901.1"/>
    </source>
</evidence>
<keyword evidence="6 10" id="KW-0862">Zinc</keyword>
<dbReference type="GO" id="GO:0000993">
    <property type="term" value="F:RNA polymerase II complex binding"/>
    <property type="evidence" value="ECO:0007669"/>
    <property type="project" value="TreeGrafter"/>
</dbReference>
<dbReference type="eggNOG" id="KOG3214">
    <property type="taxonomic scope" value="Eukaryota"/>
</dbReference>
<sequence length="199" mass="23052">MGKRKAKKVEIKKKPIPKLDREFNCPFCNNSKTVGVKMDHKGGLGHLSCRVCNVEYTTRINRLDEAVDVFSQWIDKCYEVNSRVSPDKHLNEYISIVSEDHKKAKMDDSVKRHHLVDYTEDEYEHGDDEFIEGKQHILETQRKDSTKTRYIGNDLGDVIDRNQRDSEVISEGITSSYPQLMLSQSFTMDEEEDDGLFSD</sequence>
<accession>B6A9L0</accession>
<evidence type="ECO:0000256" key="5">
    <source>
        <dbReference type="ARBA" id="ARBA00022771"/>
    </source>
</evidence>
<comment type="subcellular location">
    <subcellularLocation>
        <location evidence="2 10">Nucleus</location>
    </subcellularLocation>
</comment>
<dbReference type="GeneID" id="6994501"/>
<dbReference type="PANTHER" id="PTHR20934:SF0">
    <property type="entry name" value="TRANSCRIPTION ELONGATION FACTOR 1 HOMOLOG"/>
    <property type="match status" value="1"/>
</dbReference>
<evidence type="ECO:0000256" key="2">
    <source>
        <dbReference type="ARBA" id="ARBA00004123"/>
    </source>
</evidence>
<evidence type="ECO:0000256" key="7">
    <source>
        <dbReference type="ARBA" id="ARBA00023015"/>
    </source>
</evidence>
<dbReference type="Pfam" id="PF05129">
    <property type="entry name" value="Zn_ribbon_Elf1"/>
    <property type="match status" value="1"/>
</dbReference>
<keyword evidence="4 10" id="KW-0479">Metal-binding</keyword>
<evidence type="ECO:0000256" key="6">
    <source>
        <dbReference type="ARBA" id="ARBA00022833"/>
    </source>
</evidence>
<dbReference type="InterPro" id="IPR038567">
    <property type="entry name" value="T_Elf1_sf"/>
</dbReference>
<name>B6A9L0_CRYMR</name>
<keyword evidence="5 10" id="KW-0863">Zinc-finger</keyword>
<protein>
    <recommendedName>
        <fullName evidence="10">Transcription elongation factor 1 homolog</fullName>
    </recommendedName>
</protein>
<dbReference type="STRING" id="441375.B6A9L0"/>
<dbReference type="InterPro" id="IPR007808">
    <property type="entry name" value="Elf1"/>
</dbReference>
<dbReference type="AlphaFoldDB" id="B6A9L0"/>